<keyword evidence="5 6" id="KW-0472">Membrane</keyword>
<dbReference type="Proteomes" id="UP000316747">
    <property type="component" value="Unassembled WGS sequence"/>
</dbReference>
<evidence type="ECO:0000313" key="9">
    <source>
        <dbReference type="EMBL" id="TQM64164.1"/>
    </source>
</evidence>
<dbReference type="Pfam" id="PF09851">
    <property type="entry name" value="SHOCT"/>
    <property type="match status" value="1"/>
</dbReference>
<evidence type="ECO:0000259" key="8">
    <source>
        <dbReference type="Pfam" id="PF13396"/>
    </source>
</evidence>
<dbReference type="RefSeq" id="WP_141841855.1">
    <property type="nucleotide sequence ID" value="NZ_VFPM01000001.1"/>
</dbReference>
<evidence type="ECO:0000256" key="1">
    <source>
        <dbReference type="ARBA" id="ARBA00004651"/>
    </source>
</evidence>
<feature type="transmembrane region" description="Helical" evidence="6">
    <location>
        <begin position="7"/>
        <end position="27"/>
    </location>
</feature>
<dbReference type="Pfam" id="PF13396">
    <property type="entry name" value="PLDc_N"/>
    <property type="match status" value="1"/>
</dbReference>
<accession>A0A543I0P3</accession>
<dbReference type="EMBL" id="VFPM01000001">
    <property type="protein sequence ID" value="TQM64164.1"/>
    <property type="molecule type" value="Genomic_DNA"/>
</dbReference>
<evidence type="ECO:0000256" key="2">
    <source>
        <dbReference type="ARBA" id="ARBA00022475"/>
    </source>
</evidence>
<keyword evidence="2" id="KW-1003">Cell membrane</keyword>
<dbReference type="InterPro" id="IPR018649">
    <property type="entry name" value="SHOCT"/>
</dbReference>
<reference evidence="9 10" key="1">
    <citation type="submission" date="2019-06" db="EMBL/GenBank/DDBJ databases">
        <title>Genome sequencing of plant associated microbes to promote plant fitness in Sorghum bicolor and Oryza sativa.</title>
        <authorList>
            <person name="Coleman-Derr D."/>
        </authorList>
    </citation>
    <scope>NUCLEOTIDE SEQUENCE [LARGE SCALE GENOMIC DNA]</scope>
    <source>
        <strain evidence="9 10">KV-663</strain>
    </source>
</reference>
<dbReference type="OrthoDB" id="7596142at2"/>
<proteinExistence type="predicted"/>
<evidence type="ECO:0000259" key="7">
    <source>
        <dbReference type="Pfam" id="PF09851"/>
    </source>
</evidence>
<name>A0A543I0P3_9MICO</name>
<evidence type="ECO:0000256" key="6">
    <source>
        <dbReference type="SAM" id="Phobius"/>
    </source>
</evidence>
<comment type="caution">
    <text evidence="9">The sequence shown here is derived from an EMBL/GenBank/DDBJ whole genome shotgun (WGS) entry which is preliminary data.</text>
</comment>
<organism evidence="9 10">
    <name type="scientific">Humibacillus xanthopallidus</name>
    <dbReference type="NCBI Taxonomy" id="412689"/>
    <lineage>
        <taxon>Bacteria</taxon>
        <taxon>Bacillati</taxon>
        <taxon>Actinomycetota</taxon>
        <taxon>Actinomycetes</taxon>
        <taxon>Micrococcales</taxon>
        <taxon>Intrasporangiaceae</taxon>
        <taxon>Humibacillus</taxon>
    </lineage>
</organism>
<sequence length="125" mass="14082">MNFWQFFWLLVWSFFFVAFLMALFQIVVDLFRDHELSGWWKALWLIFLLFLPVIGALVYLIARGSGMAKRQMRDATEAKQATDAYIQSVAGQSSPAEQIAKAKGLLDSGAISQAEFDALKAKALA</sequence>
<feature type="domain" description="SHOCT" evidence="7">
    <location>
        <begin position="97"/>
        <end position="124"/>
    </location>
</feature>
<keyword evidence="10" id="KW-1185">Reference proteome</keyword>
<keyword evidence="3 6" id="KW-0812">Transmembrane</keyword>
<comment type="subcellular location">
    <subcellularLocation>
        <location evidence="1">Cell membrane</location>
        <topology evidence="1">Multi-pass membrane protein</topology>
    </subcellularLocation>
</comment>
<dbReference type="InterPro" id="IPR027379">
    <property type="entry name" value="CLS_N"/>
</dbReference>
<evidence type="ECO:0000256" key="4">
    <source>
        <dbReference type="ARBA" id="ARBA00022989"/>
    </source>
</evidence>
<evidence type="ECO:0000313" key="10">
    <source>
        <dbReference type="Proteomes" id="UP000316747"/>
    </source>
</evidence>
<feature type="transmembrane region" description="Helical" evidence="6">
    <location>
        <begin position="39"/>
        <end position="62"/>
    </location>
</feature>
<feature type="domain" description="Cardiolipin synthase N-terminal" evidence="8">
    <location>
        <begin position="27"/>
        <end position="63"/>
    </location>
</feature>
<gene>
    <name evidence="9" type="ORF">FBY41_0525</name>
</gene>
<keyword evidence="4 6" id="KW-1133">Transmembrane helix</keyword>
<protein>
    <submittedName>
        <fullName evidence="9">Phospholipase D-like protein</fullName>
    </submittedName>
</protein>
<dbReference type="AlphaFoldDB" id="A0A543I0P3"/>
<dbReference type="GO" id="GO:0005886">
    <property type="term" value="C:plasma membrane"/>
    <property type="evidence" value="ECO:0007669"/>
    <property type="project" value="UniProtKB-SubCell"/>
</dbReference>
<evidence type="ECO:0000256" key="3">
    <source>
        <dbReference type="ARBA" id="ARBA00022692"/>
    </source>
</evidence>
<evidence type="ECO:0000256" key="5">
    <source>
        <dbReference type="ARBA" id="ARBA00023136"/>
    </source>
</evidence>